<keyword evidence="2" id="KW-1185">Reference proteome</keyword>
<proteinExistence type="predicted"/>
<keyword evidence="1" id="KW-0378">Hydrolase</keyword>
<name>A0ACC5R158_9HYPH</name>
<evidence type="ECO:0000313" key="1">
    <source>
        <dbReference type="EMBL" id="MBK1866371.1"/>
    </source>
</evidence>
<reference evidence="1" key="1">
    <citation type="submission" date="2021-01" db="EMBL/GenBank/DDBJ databases">
        <authorList>
            <person name="Sun Q."/>
        </authorList>
    </citation>
    <scope>NUCLEOTIDE SEQUENCE</scope>
    <source>
        <strain evidence="1">YIM B02566</strain>
    </source>
</reference>
<gene>
    <name evidence="1" type="ORF">JHL16_08410</name>
</gene>
<dbReference type="Proteomes" id="UP000616151">
    <property type="component" value="Unassembled WGS sequence"/>
</dbReference>
<keyword evidence="1" id="KW-0255">Endonuclease</keyword>
<organism evidence="1 2">
    <name type="scientific">Taklimakanibacter albus</name>
    <dbReference type="NCBI Taxonomy" id="2800327"/>
    <lineage>
        <taxon>Bacteria</taxon>
        <taxon>Pseudomonadati</taxon>
        <taxon>Pseudomonadota</taxon>
        <taxon>Alphaproteobacteria</taxon>
        <taxon>Hyphomicrobiales</taxon>
        <taxon>Aestuariivirgaceae</taxon>
        <taxon>Taklimakanibacter</taxon>
    </lineage>
</organism>
<sequence>MLGLAGVLGGWFGNLWIAFDVFAQFSYQFWLVAIAFGIAFFMPFARVLTGIAITVIGLLVIGIMPHLTAASYPAPEVKPPAEHRVLRVMSFNTWLENADVDAIAAEVQRNDPDILVLLEFGNEKRALLDKLKPQWPYQDDCRHLDHCYMAVVSKFPIADFESHASWVGPPMVRASFGKELGGLTVIGTHTIRFPYMRAQLTQLNELADLIRKLEGPRVVMGDFNATPSSRLLSTFEQRSTLRRLDGWLPTWPANFQMPQLAIDHIFASPEVKGLEKVRIGNGAGSDHYPLVVRVAVPVTP</sequence>
<dbReference type="EMBL" id="JAENHL010000006">
    <property type="protein sequence ID" value="MBK1866371.1"/>
    <property type="molecule type" value="Genomic_DNA"/>
</dbReference>
<protein>
    <submittedName>
        <fullName evidence="1">Endonuclease/exonuclease/phosphatase family protein</fullName>
    </submittedName>
</protein>
<keyword evidence="1" id="KW-0540">Nuclease</keyword>
<comment type="caution">
    <text evidence="1">The sequence shown here is derived from an EMBL/GenBank/DDBJ whole genome shotgun (WGS) entry which is preliminary data.</text>
</comment>
<accession>A0ACC5R158</accession>
<evidence type="ECO:0000313" key="2">
    <source>
        <dbReference type="Proteomes" id="UP000616151"/>
    </source>
</evidence>